<dbReference type="GO" id="GO:0043025">
    <property type="term" value="C:neuronal cell body"/>
    <property type="evidence" value="ECO:0007669"/>
    <property type="project" value="TreeGrafter"/>
</dbReference>
<feature type="domain" description="Microtubule-associated protein 1B/S N-terminal" evidence="1">
    <location>
        <begin position="48"/>
        <end position="106"/>
    </location>
</feature>
<comment type="caution">
    <text evidence="2">The sequence shown here is derived from an EMBL/GenBank/DDBJ whole genome shotgun (WGS) entry which is preliminary data.</text>
</comment>
<dbReference type="Pfam" id="PF23415">
    <property type="entry name" value="MAPB1_N"/>
    <property type="match status" value="1"/>
</dbReference>
<dbReference type="GO" id="GO:0005829">
    <property type="term" value="C:cytosol"/>
    <property type="evidence" value="ECO:0007669"/>
    <property type="project" value="TreeGrafter"/>
</dbReference>
<dbReference type="GO" id="GO:0007409">
    <property type="term" value="P:axonogenesis"/>
    <property type="evidence" value="ECO:0007669"/>
    <property type="project" value="TreeGrafter"/>
</dbReference>
<evidence type="ECO:0000259" key="1">
    <source>
        <dbReference type="Pfam" id="PF23415"/>
    </source>
</evidence>
<dbReference type="GO" id="GO:0016358">
    <property type="term" value="P:dendrite development"/>
    <property type="evidence" value="ECO:0007669"/>
    <property type="project" value="TreeGrafter"/>
</dbReference>
<dbReference type="GO" id="GO:0008017">
    <property type="term" value="F:microtubule binding"/>
    <property type="evidence" value="ECO:0007669"/>
    <property type="project" value="InterPro"/>
</dbReference>
<dbReference type="Proteomes" id="UP001205998">
    <property type="component" value="Unassembled WGS sequence"/>
</dbReference>
<dbReference type="EMBL" id="MU551702">
    <property type="protein sequence ID" value="KAI5617557.1"/>
    <property type="molecule type" value="Genomic_DNA"/>
</dbReference>
<dbReference type="InterPro" id="IPR056617">
    <property type="entry name" value="MAP1B/S_N"/>
</dbReference>
<protein>
    <submittedName>
        <fullName evidence="2">Microtubule-associated protein 1B isoform X1</fullName>
    </submittedName>
</protein>
<dbReference type="PANTHER" id="PTHR13843:SF6">
    <property type="entry name" value="MICROTUBULE-ASSOCIATED PROTEIN 1A"/>
    <property type="match status" value="1"/>
</dbReference>
<gene>
    <name evidence="2" type="ORF">C0J50_22853</name>
</gene>
<evidence type="ECO:0000313" key="3">
    <source>
        <dbReference type="Proteomes" id="UP001205998"/>
    </source>
</evidence>
<feature type="non-terminal residue" evidence="2">
    <location>
        <position position="1"/>
    </location>
</feature>
<reference evidence="2" key="1">
    <citation type="submission" date="2018-07" db="EMBL/GenBank/DDBJ databases">
        <title>Comparative genomics of catfishes provides insights into carnivory and benthic adaptation.</title>
        <authorList>
            <person name="Zhang Y."/>
            <person name="Wang D."/>
            <person name="Peng Z."/>
            <person name="Zheng S."/>
            <person name="Shao F."/>
            <person name="Tao W."/>
        </authorList>
    </citation>
    <scope>NUCLEOTIDE SEQUENCE</scope>
    <source>
        <strain evidence="2">Chongqing</strain>
    </source>
</reference>
<sequence length="106" mass="11750">MEIDLGPASAPGSVAMGTRVRNSLSAVEEDEGEELQRQLNKQRGNFSMLIVIGDIGTDHQLQIAKQHIERGICSWNISLDECDLDKQLQLFITRHSAQFSAEVKGQ</sequence>
<dbReference type="InterPro" id="IPR026074">
    <property type="entry name" value="MAP1"/>
</dbReference>
<dbReference type="GO" id="GO:0030425">
    <property type="term" value="C:dendrite"/>
    <property type="evidence" value="ECO:0007669"/>
    <property type="project" value="TreeGrafter"/>
</dbReference>
<dbReference type="PANTHER" id="PTHR13843">
    <property type="entry name" value="MICROTUBULE-ASSOCIATED PROTEIN"/>
    <property type="match status" value="1"/>
</dbReference>
<dbReference type="GO" id="GO:0005875">
    <property type="term" value="C:microtubule associated complex"/>
    <property type="evidence" value="ECO:0007669"/>
    <property type="project" value="TreeGrafter"/>
</dbReference>
<dbReference type="GO" id="GO:0045202">
    <property type="term" value="C:synapse"/>
    <property type="evidence" value="ECO:0007669"/>
    <property type="project" value="TreeGrafter"/>
</dbReference>
<evidence type="ECO:0000313" key="2">
    <source>
        <dbReference type="EMBL" id="KAI5617557.1"/>
    </source>
</evidence>
<dbReference type="GO" id="GO:0003779">
    <property type="term" value="F:actin binding"/>
    <property type="evidence" value="ECO:0007669"/>
    <property type="project" value="TreeGrafter"/>
</dbReference>
<dbReference type="GO" id="GO:0000226">
    <property type="term" value="P:microtubule cytoskeleton organization"/>
    <property type="evidence" value="ECO:0007669"/>
    <property type="project" value="InterPro"/>
</dbReference>
<dbReference type="AlphaFoldDB" id="A0AAD5AL98"/>
<organism evidence="2 3">
    <name type="scientific">Silurus asotus</name>
    <name type="common">Amur catfish</name>
    <name type="synonym">Parasilurus asotus</name>
    <dbReference type="NCBI Taxonomy" id="30991"/>
    <lineage>
        <taxon>Eukaryota</taxon>
        <taxon>Metazoa</taxon>
        <taxon>Chordata</taxon>
        <taxon>Craniata</taxon>
        <taxon>Vertebrata</taxon>
        <taxon>Euteleostomi</taxon>
        <taxon>Actinopterygii</taxon>
        <taxon>Neopterygii</taxon>
        <taxon>Teleostei</taxon>
        <taxon>Ostariophysi</taxon>
        <taxon>Siluriformes</taxon>
        <taxon>Siluridae</taxon>
        <taxon>Silurus</taxon>
    </lineage>
</organism>
<accession>A0AAD5AL98</accession>
<dbReference type="GO" id="GO:0005874">
    <property type="term" value="C:microtubule"/>
    <property type="evidence" value="ECO:0007669"/>
    <property type="project" value="InterPro"/>
</dbReference>
<keyword evidence="3" id="KW-1185">Reference proteome</keyword>
<name>A0AAD5AL98_SILAS</name>
<proteinExistence type="predicted"/>
<dbReference type="GO" id="GO:0031114">
    <property type="term" value="P:regulation of microtubule depolymerization"/>
    <property type="evidence" value="ECO:0007669"/>
    <property type="project" value="TreeGrafter"/>
</dbReference>